<dbReference type="PANTHER" id="PTHR43566:SF2">
    <property type="entry name" value="DUF4143 DOMAIN-CONTAINING PROTEIN"/>
    <property type="match status" value="1"/>
</dbReference>
<dbReference type="PANTHER" id="PTHR43566">
    <property type="entry name" value="CONSERVED PROTEIN"/>
    <property type="match status" value="1"/>
</dbReference>
<dbReference type="Pfam" id="PF13173">
    <property type="entry name" value="AAA_14"/>
    <property type="match status" value="1"/>
</dbReference>
<comment type="caution">
    <text evidence="3">The sequence shown here is derived from an EMBL/GenBank/DDBJ whole genome shotgun (WGS) entry which is preliminary data.</text>
</comment>
<dbReference type="InterPro" id="IPR027417">
    <property type="entry name" value="P-loop_NTPase"/>
</dbReference>
<feature type="domain" description="DUF4143" evidence="2">
    <location>
        <begin position="174"/>
        <end position="329"/>
    </location>
</feature>
<dbReference type="Gene3D" id="3.40.50.300">
    <property type="entry name" value="P-loop containing nucleotide triphosphate hydrolases"/>
    <property type="match status" value="1"/>
</dbReference>
<dbReference type="SUPFAM" id="SSF52540">
    <property type="entry name" value="P-loop containing nucleoside triphosphate hydrolases"/>
    <property type="match status" value="1"/>
</dbReference>
<reference evidence="3 4" key="1">
    <citation type="submission" date="2017-09" db="EMBL/GenBank/DDBJ databases">
        <title>Depth-based differentiation of microbial function through sediment-hosted aquifers and enrichment of novel symbionts in the deep terrestrial subsurface.</title>
        <authorList>
            <person name="Probst A.J."/>
            <person name="Ladd B."/>
            <person name="Jarett J.K."/>
            <person name="Geller-Mcgrath D.E."/>
            <person name="Sieber C.M."/>
            <person name="Emerson J.B."/>
            <person name="Anantharaman K."/>
            <person name="Thomas B.C."/>
            <person name="Malmstrom R."/>
            <person name="Stieglmeier M."/>
            <person name="Klingl A."/>
            <person name="Woyke T."/>
            <person name="Ryan C.M."/>
            <person name="Banfield J.F."/>
        </authorList>
    </citation>
    <scope>NUCLEOTIDE SEQUENCE [LARGE SCALE GENOMIC DNA]</scope>
    <source>
        <strain evidence="3">CG23_combo_of_CG06-09_8_20_14_all_48_7</strain>
    </source>
</reference>
<evidence type="ECO:0000259" key="1">
    <source>
        <dbReference type="Pfam" id="PF13173"/>
    </source>
</evidence>
<dbReference type="Proteomes" id="UP000230392">
    <property type="component" value="Unassembled WGS sequence"/>
</dbReference>
<dbReference type="InterPro" id="IPR041682">
    <property type="entry name" value="AAA_14"/>
</dbReference>
<gene>
    <name evidence="3" type="ORF">COX46_01620</name>
</gene>
<name>A0A2G9YDD7_9BACT</name>
<protein>
    <recommendedName>
        <fullName evidence="5">AAA+ ATPase domain-containing protein</fullName>
    </recommendedName>
</protein>
<evidence type="ECO:0008006" key="5">
    <source>
        <dbReference type="Google" id="ProtNLM"/>
    </source>
</evidence>
<proteinExistence type="predicted"/>
<evidence type="ECO:0000313" key="4">
    <source>
        <dbReference type="Proteomes" id="UP000230392"/>
    </source>
</evidence>
<dbReference type="InterPro" id="IPR025420">
    <property type="entry name" value="DUF4143"/>
</dbReference>
<dbReference type="Pfam" id="PF13635">
    <property type="entry name" value="DUF4143"/>
    <property type="match status" value="1"/>
</dbReference>
<evidence type="ECO:0000313" key="3">
    <source>
        <dbReference type="EMBL" id="PIP16541.1"/>
    </source>
</evidence>
<dbReference type="AlphaFoldDB" id="A0A2G9YDD7"/>
<dbReference type="EMBL" id="PCRF01000075">
    <property type="protein sequence ID" value="PIP16541.1"/>
    <property type="molecule type" value="Genomic_DNA"/>
</dbReference>
<dbReference type="CDD" id="cd00009">
    <property type="entry name" value="AAA"/>
    <property type="match status" value="1"/>
</dbReference>
<evidence type="ECO:0000259" key="2">
    <source>
        <dbReference type="Pfam" id="PF13635"/>
    </source>
</evidence>
<accession>A0A2G9YDD7</accession>
<feature type="domain" description="AAA" evidence="1">
    <location>
        <begin position="19"/>
        <end position="135"/>
    </location>
</feature>
<sequence>MIIRHRYMRTLRQALKRAPVTALLGPRQCGKTTLAHALTKGTAVTYLDLELRSDLARLENPTLFLDSLKGLVVIDEIQQRPDLFPVLRVLADRASNPARFLILGSASPALIKQASESLAGRIEFVELSGFDLEEVKTEDMEKIWLRGGFPRSFLARSNVDSIVWRENFIRTFLQRDIPQLGISIPAPALRRFWTMLAHYHGQILNASELGRALGLTDKTVRHYLDILTETYMVRQLQPWYKNIAKRQVKSPKIYLRDSGIFHSLLVLPDKKALWSHPKIGASWEGFMLEQILRVTGATDAYFWATHSGAEMDLVLMAGGKRYGVEFKWNEAPSLTRSMQTAMYDLNLEQVWVVYPGKTSYKMHEKITALPFSNLETVVQTLTCL</sequence>
<organism evidence="3 4">
    <name type="scientific">bacterium (Candidatus Ratteibacteria) CG23_combo_of_CG06-09_8_20_14_all_48_7</name>
    <dbReference type="NCBI Taxonomy" id="2014292"/>
    <lineage>
        <taxon>Bacteria</taxon>
        <taxon>Candidatus Ratteibacteria</taxon>
    </lineage>
</organism>